<dbReference type="SMART" id="SM00116">
    <property type="entry name" value="CBS"/>
    <property type="match status" value="2"/>
</dbReference>
<dbReference type="RefSeq" id="WP_380696239.1">
    <property type="nucleotide sequence ID" value="NZ_JBHRYR010000003.1"/>
</dbReference>
<keyword evidence="1 2" id="KW-0129">CBS domain</keyword>
<evidence type="ECO:0000259" key="3">
    <source>
        <dbReference type="PROSITE" id="PS51371"/>
    </source>
</evidence>
<dbReference type="PANTHER" id="PTHR43080">
    <property type="entry name" value="CBS DOMAIN-CONTAINING PROTEIN CBSX3, MITOCHONDRIAL"/>
    <property type="match status" value="1"/>
</dbReference>
<dbReference type="InterPro" id="IPR000644">
    <property type="entry name" value="CBS_dom"/>
</dbReference>
<evidence type="ECO:0000256" key="1">
    <source>
        <dbReference type="ARBA" id="ARBA00023122"/>
    </source>
</evidence>
<dbReference type="Proteomes" id="UP001595617">
    <property type="component" value="Unassembled WGS sequence"/>
</dbReference>
<sequence length="131" mass="14712">MNVEAKTVAQYMLTTTKTVFANQTVSETVKHLLKWNLPGCAVVDEEHRPIGFVSEQDCLRQLLEGRYHQSDALVSDVMSKTLLSVAPDMSIIELAQMMAQPRPKIYPVIQNGKLVGEIRRSDVLRALSESR</sequence>
<evidence type="ECO:0000256" key="2">
    <source>
        <dbReference type="PROSITE-ProRule" id="PRU00703"/>
    </source>
</evidence>
<dbReference type="Pfam" id="PF00571">
    <property type="entry name" value="CBS"/>
    <property type="match status" value="2"/>
</dbReference>
<dbReference type="SUPFAM" id="SSF54631">
    <property type="entry name" value="CBS-domain pair"/>
    <property type="match status" value="1"/>
</dbReference>
<protein>
    <submittedName>
        <fullName evidence="4">CBS domain-containing protein</fullName>
    </submittedName>
</protein>
<organism evidence="4 5">
    <name type="scientific">Saccharospirillum mangrovi</name>
    <dbReference type="NCBI Taxonomy" id="2161747"/>
    <lineage>
        <taxon>Bacteria</taxon>
        <taxon>Pseudomonadati</taxon>
        <taxon>Pseudomonadota</taxon>
        <taxon>Gammaproteobacteria</taxon>
        <taxon>Oceanospirillales</taxon>
        <taxon>Saccharospirillaceae</taxon>
        <taxon>Saccharospirillum</taxon>
    </lineage>
</organism>
<dbReference type="InterPro" id="IPR046342">
    <property type="entry name" value="CBS_dom_sf"/>
</dbReference>
<gene>
    <name evidence="4" type="ORF">ACFOOG_10470</name>
</gene>
<dbReference type="PANTHER" id="PTHR43080:SF2">
    <property type="entry name" value="CBS DOMAIN-CONTAINING PROTEIN"/>
    <property type="match status" value="1"/>
</dbReference>
<name>A0ABV7ZYM3_9GAMM</name>
<feature type="domain" description="CBS" evidence="3">
    <location>
        <begin position="12"/>
        <end position="70"/>
    </location>
</feature>
<proteinExistence type="predicted"/>
<comment type="caution">
    <text evidence="4">The sequence shown here is derived from an EMBL/GenBank/DDBJ whole genome shotgun (WGS) entry which is preliminary data.</text>
</comment>
<accession>A0ABV7ZYM3</accession>
<dbReference type="Gene3D" id="3.10.580.10">
    <property type="entry name" value="CBS-domain"/>
    <property type="match status" value="1"/>
</dbReference>
<dbReference type="PROSITE" id="PS51371">
    <property type="entry name" value="CBS"/>
    <property type="match status" value="2"/>
</dbReference>
<evidence type="ECO:0000313" key="4">
    <source>
        <dbReference type="EMBL" id="MFC3853255.1"/>
    </source>
</evidence>
<dbReference type="InterPro" id="IPR051257">
    <property type="entry name" value="Diverse_CBS-Domain"/>
</dbReference>
<feature type="domain" description="CBS" evidence="3">
    <location>
        <begin position="78"/>
        <end position="131"/>
    </location>
</feature>
<reference evidence="5" key="1">
    <citation type="journal article" date="2019" name="Int. J. Syst. Evol. Microbiol.">
        <title>The Global Catalogue of Microorganisms (GCM) 10K type strain sequencing project: providing services to taxonomists for standard genome sequencing and annotation.</title>
        <authorList>
            <consortium name="The Broad Institute Genomics Platform"/>
            <consortium name="The Broad Institute Genome Sequencing Center for Infectious Disease"/>
            <person name="Wu L."/>
            <person name="Ma J."/>
        </authorList>
    </citation>
    <scope>NUCLEOTIDE SEQUENCE [LARGE SCALE GENOMIC DNA]</scope>
    <source>
        <strain evidence="5">IBRC 10765</strain>
    </source>
</reference>
<dbReference type="InterPro" id="IPR044729">
    <property type="entry name" value="CBS_bac"/>
</dbReference>
<keyword evidence="5" id="KW-1185">Reference proteome</keyword>
<dbReference type="EMBL" id="JBHRYR010000003">
    <property type="protein sequence ID" value="MFC3853255.1"/>
    <property type="molecule type" value="Genomic_DNA"/>
</dbReference>
<evidence type="ECO:0000313" key="5">
    <source>
        <dbReference type="Proteomes" id="UP001595617"/>
    </source>
</evidence>
<dbReference type="CDD" id="cd04629">
    <property type="entry name" value="CBS_pair_bac"/>
    <property type="match status" value="1"/>
</dbReference>